<reference evidence="6 7" key="1">
    <citation type="submission" date="2017-03" db="EMBL/GenBank/DDBJ databases">
        <title>Isolation of Levoglucosan Utilizing Bacteria.</title>
        <authorList>
            <person name="Arya A.S."/>
        </authorList>
    </citation>
    <scope>NUCLEOTIDE SEQUENCE [LARGE SCALE GENOMIC DNA]</scope>
    <source>
        <strain evidence="6 7">MEC069</strain>
    </source>
</reference>
<dbReference type="PRINTS" id="PR00154">
    <property type="entry name" value="AMPBINDING"/>
</dbReference>
<keyword evidence="3" id="KW-0045">Antibiotic biosynthesis</keyword>
<dbReference type="Proteomes" id="UP000298246">
    <property type="component" value="Unassembled WGS sequence"/>
</dbReference>
<comment type="similarity">
    <text evidence="1">Belongs to the ATP-dependent AMP-binding enzyme family.</text>
</comment>
<evidence type="ECO:0000313" key="6">
    <source>
        <dbReference type="EMBL" id="TFE90249.1"/>
    </source>
</evidence>
<dbReference type="PANTHER" id="PTHR45527:SF1">
    <property type="entry name" value="FATTY ACID SYNTHASE"/>
    <property type="match status" value="1"/>
</dbReference>
<dbReference type="EMBL" id="MYFO01000005">
    <property type="protein sequence ID" value="TFE90249.1"/>
    <property type="molecule type" value="Genomic_DNA"/>
</dbReference>
<evidence type="ECO:0000313" key="7">
    <source>
        <dbReference type="Proteomes" id="UP000298246"/>
    </source>
</evidence>
<dbReference type="Gene3D" id="3.40.50.12780">
    <property type="entry name" value="N-terminal domain of ligase-like"/>
    <property type="match status" value="1"/>
</dbReference>
<keyword evidence="2" id="KW-0677">Repeat</keyword>
<dbReference type="NCBIfam" id="TIGR01733">
    <property type="entry name" value="AA-adenyl-dom"/>
    <property type="match status" value="1"/>
</dbReference>
<protein>
    <recommendedName>
        <fullName evidence="8">Amino acid adenylation domain-containing protein</fullName>
    </recommendedName>
</protein>
<dbReference type="AlphaFoldDB" id="A0A4Y8Q7B6"/>
<proteinExistence type="inferred from homology"/>
<comment type="caution">
    <text evidence="6">The sequence shown here is derived from an EMBL/GenBank/DDBJ whole genome shotgun (WGS) entry which is preliminary data.</text>
</comment>
<evidence type="ECO:0008006" key="8">
    <source>
        <dbReference type="Google" id="ProtNLM"/>
    </source>
</evidence>
<dbReference type="GO" id="GO:0005737">
    <property type="term" value="C:cytoplasm"/>
    <property type="evidence" value="ECO:0007669"/>
    <property type="project" value="TreeGrafter"/>
</dbReference>
<dbReference type="InterPro" id="IPR045851">
    <property type="entry name" value="AMP-bd_C_sf"/>
</dbReference>
<dbReference type="GO" id="GO:0044550">
    <property type="term" value="P:secondary metabolite biosynthetic process"/>
    <property type="evidence" value="ECO:0007669"/>
    <property type="project" value="TreeGrafter"/>
</dbReference>
<gene>
    <name evidence="6" type="ORF">B5M42_06170</name>
</gene>
<feature type="domain" description="AMP-dependent synthetase/ligase" evidence="4">
    <location>
        <begin position="45"/>
        <end position="426"/>
    </location>
</feature>
<evidence type="ECO:0000256" key="1">
    <source>
        <dbReference type="ARBA" id="ARBA00006432"/>
    </source>
</evidence>
<keyword evidence="7" id="KW-1185">Reference proteome</keyword>
<dbReference type="PANTHER" id="PTHR45527">
    <property type="entry name" value="NONRIBOSOMAL PEPTIDE SYNTHETASE"/>
    <property type="match status" value="1"/>
</dbReference>
<evidence type="ECO:0000259" key="5">
    <source>
        <dbReference type="Pfam" id="PF13193"/>
    </source>
</evidence>
<feature type="domain" description="AMP-binding enzyme C-terminal" evidence="5">
    <location>
        <begin position="487"/>
        <end position="561"/>
    </location>
</feature>
<sequence>MRPASPCWLKPSLRPKRGSRTHCWPISGSPAYRRWVDVLLIHERFAAAAATYPERPAIVQEGERWTYREAAARVETLAGLLASRLAPGAKVALNLPKSPLMIALMLACLRAGLAYVPLDPASPLARRRFIVEDAGCGALIADAPSASDWAGAGLPGSVWLAKAEQLMALAALAGQGAFAPAAAGALAEAAALAAAAPAAAAPDLDQRRAEPDDLAYILYTSGSTGVPKGVMITHRNAAAFVDWASGYFDIGPEDRVAVHAPLHFDLPVLDIYVGLGKGAALYPVPGATALFPQALLLFLQTSRITVLYAVPSALIALLNKSRLQQEPLTGLRLLLYAGEAFPVEPLRRLTALLPSAAVYNLYGPVETNVITACRVTAEHLVLPHIPIGEPVAHAAIALLDERGEPIVEPGRAGELIAGGASVFPGYINRPDITLATRIPAGAIAGMDTEAYRTGDYAHWDEAGCLHFHGRRDTLIKTRGFRVDLGDVEAAIVAHEAVEEAAVLAQPHEEYTNVLHAFVVVRAGQALGEAELLSYLRSRLSSYMVPGRICFLPELPKTSTGKISRRSIQEQLAYG</sequence>
<dbReference type="OrthoDB" id="9765680at2"/>
<dbReference type="CDD" id="cd05930">
    <property type="entry name" value="A_NRPS"/>
    <property type="match status" value="1"/>
</dbReference>
<dbReference type="Gene3D" id="3.30.300.30">
    <property type="match status" value="1"/>
</dbReference>
<dbReference type="InterPro" id="IPR000873">
    <property type="entry name" value="AMP-dep_synth/lig_dom"/>
</dbReference>
<dbReference type="InterPro" id="IPR025110">
    <property type="entry name" value="AMP-bd_C"/>
</dbReference>
<dbReference type="InterPro" id="IPR042099">
    <property type="entry name" value="ANL_N_sf"/>
</dbReference>
<dbReference type="Pfam" id="PF00501">
    <property type="entry name" value="AMP-binding"/>
    <property type="match status" value="1"/>
</dbReference>
<name>A0A4Y8Q7B6_9BACL</name>
<evidence type="ECO:0000259" key="4">
    <source>
        <dbReference type="Pfam" id="PF00501"/>
    </source>
</evidence>
<dbReference type="PROSITE" id="PS00455">
    <property type="entry name" value="AMP_BINDING"/>
    <property type="match status" value="1"/>
</dbReference>
<dbReference type="InterPro" id="IPR010071">
    <property type="entry name" value="AA_adenyl_dom"/>
</dbReference>
<dbReference type="InterPro" id="IPR020459">
    <property type="entry name" value="AMP-binding"/>
</dbReference>
<accession>A0A4Y8Q7B6</accession>
<organism evidence="6 7">
    <name type="scientific">Paenibacillus athensensis</name>
    <dbReference type="NCBI Taxonomy" id="1967502"/>
    <lineage>
        <taxon>Bacteria</taxon>
        <taxon>Bacillati</taxon>
        <taxon>Bacillota</taxon>
        <taxon>Bacilli</taxon>
        <taxon>Bacillales</taxon>
        <taxon>Paenibacillaceae</taxon>
        <taxon>Paenibacillus</taxon>
    </lineage>
</organism>
<dbReference type="Pfam" id="PF13193">
    <property type="entry name" value="AMP-binding_C"/>
    <property type="match status" value="1"/>
</dbReference>
<evidence type="ECO:0000256" key="2">
    <source>
        <dbReference type="ARBA" id="ARBA00022737"/>
    </source>
</evidence>
<evidence type="ECO:0000256" key="3">
    <source>
        <dbReference type="ARBA" id="ARBA00023194"/>
    </source>
</evidence>
<dbReference type="GO" id="GO:0031177">
    <property type="term" value="F:phosphopantetheine binding"/>
    <property type="evidence" value="ECO:0007669"/>
    <property type="project" value="TreeGrafter"/>
</dbReference>
<dbReference type="GO" id="GO:0043041">
    <property type="term" value="P:amino acid activation for nonribosomal peptide biosynthetic process"/>
    <property type="evidence" value="ECO:0007669"/>
    <property type="project" value="TreeGrafter"/>
</dbReference>
<dbReference type="InterPro" id="IPR020845">
    <property type="entry name" value="AMP-binding_CS"/>
</dbReference>
<dbReference type="GO" id="GO:0017000">
    <property type="term" value="P:antibiotic biosynthetic process"/>
    <property type="evidence" value="ECO:0007669"/>
    <property type="project" value="UniProtKB-KW"/>
</dbReference>
<dbReference type="SUPFAM" id="SSF56801">
    <property type="entry name" value="Acetyl-CoA synthetase-like"/>
    <property type="match status" value="1"/>
</dbReference>